<sequence>MFHITISHLKYLSAKYTFFFIHIGEKRIGTYEDTRNPTPPEEGEQLSTQPDDVDSEVQVVVEMVTTTGDVDVVEEETHFNSPHQRNNGVQSGFKEGQAKHQ</sequence>
<feature type="region of interest" description="Disordered" evidence="1">
    <location>
        <begin position="75"/>
        <end position="101"/>
    </location>
</feature>
<evidence type="ECO:0000313" key="3">
    <source>
        <dbReference type="Proteomes" id="UP000228934"/>
    </source>
</evidence>
<gene>
    <name evidence="2" type="ORF">AB205_0148420</name>
</gene>
<protein>
    <submittedName>
        <fullName evidence="2">Uncharacterized protein</fullName>
    </submittedName>
</protein>
<evidence type="ECO:0000256" key="1">
    <source>
        <dbReference type="SAM" id="MobiDB-lite"/>
    </source>
</evidence>
<reference evidence="3" key="1">
    <citation type="journal article" date="2017" name="Nat. Commun.">
        <title>The North American bullfrog draft genome provides insight into hormonal regulation of long noncoding RNA.</title>
        <authorList>
            <person name="Hammond S.A."/>
            <person name="Warren R.L."/>
            <person name="Vandervalk B.P."/>
            <person name="Kucuk E."/>
            <person name="Khan H."/>
            <person name="Gibb E.A."/>
            <person name="Pandoh P."/>
            <person name="Kirk H."/>
            <person name="Zhao Y."/>
            <person name="Jones M."/>
            <person name="Mungall A.J."/>
            <person name="Coope R."/>
            <person name="Pleasance S."/>
            <person name="Moore R.A."/>
            <person name="Holt R.A."/>
            <person name="Round J.M."/>
            <person name="Ohora S."/>
            <person name="Walle B.V."/>
            <person name="Veldhoen N."/>
            <person name="Helbing C.C."/>
            <person name="Birol I."/>
        </authorList>
    </citation>
    <scope>NUCLEOTIDE SEQUENCE [LARGE SCALE GENOMIC DNA]</scope>
</reference>
<feature type="compositionally biased region" description="Polar residues" evidence="1">
    <location>
        <begin position="79"/>
        <end position="90"/>
    </location>
</feature>
<dbReference type="AlphaFoldDB" id="A0A2G9PKY7"/>
<keyword evidence="3" id="KW-1185">Reference proteome</keyword>
<proteinExistence type="predicted"/>
<accession>A0A2G9PKY7</accession>
<feature type="region of interest" description="Disordered" evidence="1">
    <location>
        <begin position="29"/>
        <end position="53"/>
    </location>
</feature>
<dbReference type="Proteomes" id="UP000228934">
    <property type="component" value="Unassembled WGS sequence"/>
</dbReference>
<dbReference type="EMBL" id="KV922613">
    <property type="protein sequence ID" value="PIO03999.1"/>
    <property type="molecule type" value="Genomic_DNA"/>
</dbReference>
<evidence type="ECO:0000313" key="2">
    <source>
        <dbReference type="EMBL" id="PIO03999.1"/>
    </source>
</evidence>
<organism evidence="2 3">
    <name type="scientific">Aquarana catesbeiana</name>
    <name type="common">American bullfrog</name>
    <name type="synonym">Rana catesbeiana</name>
    <dbReference type="NCBI Taxonomy" id="8400"/>
    <lineage>
        <taxon>Eukaryota</taxon>
        <taxon>Metazoa</taxon>
        <taxon>Chordata</taxon>
        <taxon>Craniata</taxon>
        <taxon>Vertebrata</taxon>
        <taxon>Euteleostomi</taxon>
        <taxon>Amphibia</taxon>
        <taxon>Batrachia</taxon>
        <taxon>Anura</taxon>
        <taxon>Neobatrachia</taxon>
        <taxon>Ranoidea</taxon>
        <taxon>Ranidae</taxon>
        <taxon>Aquarana</taxon>
    </lineage>
</organism>
<name>A0A2G9PKY7_AQUCT</name>